<dbReference type="InterPro" id="IPR017972">
    <property type="entry name" value="Cyt_P450_CS"/>
</dbReference>
<comment type="similarity">
    <text evidence="2 4">Belongs to the cytochrome P450 family.</text>
</comment>
<dbReference type="Proteomes" id="UP000400924">
    <property type="component" value="Unassembled WGS sequence"/>
</dbReference>
<dbReference type="OrthoDB" id="7376058at2"/>
<name>A0A5N8XAM9_9ACTN</name>
<keyword evidence="6" id="KW-1185">Reference proteome</keyword>
<dbReference type="PRINTS" id="PR00385">
    <property type="entry name" value="P450"/>
</dbReference>
<evidence type="ECO:0000256" key="2">
    <source>
        <dbReference type="ARBA" id="ARBA00010617"/>
    </source>
</evidence>
<gene>
    <name evidence="5" type="ORF">FNH08_05045</name>
</gene>
<dbReference type="GO" id="GO:0020037">
    <property type="term" value="F:heme binding"/>
    <property type="evidence" value="ECO:0007669"/>
    <property type="project" value="InterPro"/>
</dbReference>
<dbReference type="GO" id="GO:0016705">
    <property type="term" value="F:oxidoreductase activity, acting on paired donors, with incorporation or reduction of molecular oxygen"/>
    <property type="evidence" value="ECO:0007669"/>
    <property type="project" value="InterPro"/>
</dbReference>
<dbReference type="Pfam" id="PF00067">
    <property type="entry name" value="p450"/>
    <property type="match status" value="1"/>
</dbReference>
<feature type="binding site" description="axial binding residue" evidence="3">
    <location>
        <position position="383"/>
    </location>
    <ligand>
        <name>heme</name>
        <dbReference type="ChEBI" id="CHEBI:30413"/>
    </ligand>
    <ligandPart>
        <name>Fe</name>
        <dbReference type="ChEBI" id="CHEBI:18248"/>
    </ligandPart>
</feature>
<keyword evidence="4" id="KW-0503">Monooxygenase</keyword>
<dbReference type="PANTHER" id="PTHR24305">
    <property type="entry name" value="CYTOCHROME P450"/>
    <property type="match status" value="1"/>
</dbReference>
<evidence type="ECO:0000313" key="5">
    <source>
        <dbReference type="EMBL" id="MPY56560.1"/>
    </source>
</evidence>
<dbReference type="PRINTS" id="PR00463">
    <property type="entry name" value="EP450I"/>
</dbReference>
<keyword evidence="3 4" id="KW-0479">Metal-binding</keyword>
<dbReference type="CDD" id="cd11053">
    <property type="entry name" value="CYP110-like"/>
    <property type="match status" value="1"/>
</dbReference>
<dbReference type="InterPro" id="IPR050121">
    <property type="entry name" value="Cytochrome_P450_monoxygenase"/>
</dbReference>
<dbReference type="InterPro" id="IPR002401">
    <property type="entry name" value="Cyt_P450_E_grp-I"/>
</dbReference>
<dbReference type="EMBL" id="VJZC01000018">
    <property type="protein sequence ID" value="MPY56560.1"/>
    <property type="molecule type" value="Genomic_DNA"/>
</dbReference>
<keyword evidence="3 4" id="KW-0408">Iron</keyword>
<evidence type="ECO:0000256" key="4">
    <source>
        <dbReference type="RuleBase" id="RU000461"/>
    </source>
</evidence>
<dbReference type="GO" id="GO:0004497">
    <property type="term" value="F:monooxygenase activity"/>
    <property type="evidence" value="ECO:0007669"/>
    <property type="project" value="UniProtKB-KW"/>
</dbReference>
<accession>A0A5N8XAM9</accession>
<evidence type="ECO:0000256" key="3">
    <source>
        <dbReference type="PIRSR" id="PIRSR602401-1"/>
    </source>
</evidence>
<evidence type="ECO:0000256" key="1">
    <source>
        <dbReference type="ARBA" id="ARBA00001971"/>
    </source>
</evidence>
<dbReference type="InterPro" id="IPR001128">
    <property type="entry name" value="Cyt_P450"/>
</dbReference>
<dbReference type="AlphaFoldDB" id="A0A5N8XAM9"/>
<comment type="cofactor">
    <cofactor evidence="1 3">
        <name>heme</name>
        <dbReference type="ChEBI" id="CHEBI:30413"/>
    </cofactor>
</comment>
<dbReference type="SUPFAM" id="SSF48264">
    <property type="entry name" value="Cytochrome P450"/>
    <property type="match status" value="1"/>
</dbReference>
<dbReference type="Gene3D" id="1.10.630.10">
    <property type="entry name" value="Cytochrome P450"/>
    <property type="match status" value="1"/>
</dbReference>
<keyword evidence="4" id="KW-0560">Oxidoreductase</keyword>
<proteinExistence type="inferred from homology"/>
<dbReference type="PANTHER" id="PTHR24305:SF166">
    <property type="entry name" value="CYTOCHROME P450 12A4, MITOCHONDRIAL-RELATED"/>
    <property type="match status" value="1"/>
</dbReference>
<dbReference type="GO" id="GO:0005506">
    <property type="term" value="F:iron ion binding"/>
    <property type="evidence" value="ECO:0007669"/>
    <property type="project" value="InterPro"/>
</dbReference>
<comment type="caution">
    <text evidence="5">The sequence shown here is derived from an EMBL/GenBank/DDBJ whole genome shotgun (WGS) entry which is preliminary data.</text>
</comment>
<evidence type="ECO:0000313" key="6">
    <source>
        <dbReference type="Proteomes" id="UP000400924"/>
    </source>
</evidence>
<reference evidence="5 6" key="1">
    <citation type="submission" date="2019-07" db="EMBL/GenBank/DDBJ databases">
        <title>New species of Amycolatopsis and Streptomyces.</title>
        <authorList>
            <person name="Duangmal K."/>
            <person name="Teo W.F.A."/>
            <person name="Lipun K."/>
        </authorList>
    </citation>
    <scope>NUCLEOTIDE SEQUENCE [LARGE SCALE GENOMIC DNA]</scope>
    <source>
        <strain evidence="5 6">NBRC 106415</strain>
    </source>
</reference>
<dbReference type="InterPro" id="IPR036396">
    <property type="entry name" value="Cyt_P450_sf"/>
</dbReference>
<protein>
    <submittedName>
        <fullName evidence="5">Cytochrome P450</fullName>
    </submittedName>
</protein>
<sequence>MGTQTAPDLVVLPPGPSLPGPVLTGSWMASRKRFLGELQRRYGSTFAMTLPPFGPSVFLCSADLTKHLLTTSPAIAGLGRPSLGNVLGPGSMFALDGPEHLRRRKLVVPPFHGRRLRAYEELMVEETIREAETWPQGVEFETAPAFMRLTLNIILRAVLGAEGEHLDRLRDLMPPIAELGAMLTVSPFADRGRSWGAWARYRRMRQEYDELAFDLIDTVKTDPSLEQREDVLAMLVQSRYDDGEPMSDQEIADELLTMLGAGHETTANTLAWAVERVTRHPALLDRLVAEADAGGTELLAATILEVQRTRPVITDISRTVLAPTMSLGQWTIPQGHQIVVAIDFVQMDENVFPEPEKFDPDRFLNARPGTYSWIPFGGGTRRCIGAAFADLEMNLVLRTVLQNYELGTTYAPGEKWKSRGVSWTPARGGRAVVHRRHKARVLSRSKTAAGQRGGTL</sequence>
<dbReference type="PROSITE" id="PS00086">
    <property type="entry name" value="CYTOCHROME_P450"/>
    <property type="match status" value="1"/>
</dbReference>
<organism evidence="5 6">
    <name type="scientific">Streptomyces spongiae</name>
    <dbReference type="NCBI Taxonomy" id="565072"/>
    <lineage>
        <taxon>Bacteria</taxon>
        <taxon>Bacillati</taxon>
        <taxon>Actinomycetota</taxon>
        <taxon>Actinomycetes</taxon>
        <taxon>Kitasatosporales</taxon>
        <taxon>Streptomycetaceae</taxon>
        <taxon>Streptomyces</taxon>
    </lineage>
</organism>
<keyword evidence="3 4" id="KW-0349">Heme</keyword>